<protein>
    <recommendedName>
        <fullName evidence="4">DUF4129 domain-containing protein</fullName>
    </recommendedName>
</protein>
<evidence type="ECO:0008006" key="4">
    <source>
        <dbReference type="Google" id="ProtNLM"/>
    </source>
</evidence>
<evidence type="ECO:0000313" key="3">
    <source>
        <dbReference type="Proteomes" id="UP000306509"/>
    </source>
</evidence>
<evidence type="ECO:0000313" key="2">
    <source>
        <dbReference type="EMBL" id="TLD01146.1"/>
    </source>
</evidence>
<feature type="transmembrane region" description="Helical" evidence="1">
    <location>
        <begin position="105"/>
        <end position="122"/>
    </location>
</feature>
<feature type="transmembrane region" description="Helical" evidence="1">
    <location>
        <begin position="81"/>
        <end position="99"/>
    </location>
</feature>
<keyword evidence="1" id="KW-0472">Membrane</keyword>
<dbReference type="AlphaFoldDB" id="A0A4U8QIB9"/>
<feature type="transmembrane region" description="Helical" evidence="1">
    <location>
        <begin position="21"/>
        <end position="45"/>
    </location>
</feature>
<name>A0A4U8QIB9_9FIRM</name>
<keyword evidence="3" id="KW-1185">Reference proteome</keyword>
<gene>
    <name evidence="2" type="ORF">DSM106044_01937</name>
</gene>
<proteinExistence type="predicted"/>
<reference evidence="2 3" key="1">
    <citation type="journal article" date="2019" name="Anaerobe">
        <title>Detection of Robinsoniella peoriensis in multiple bone samples of a trauma patient.</title>
        <authorList>
            <person name="Schrottner P."/>
            <person name="Hartwich K."/>
            <person name="Bunk B."/>
            <person name="Schober I."/>
            <person name="Helbig S."/>
            <person name="Rudolph W.W."/>
            <person name="Gunzer F."/>
        </authorList>
    </citation>
    <scope>NUCLEOTIDE SEQUENCE [LARGE SCALE GENOMIC DNA]</scope>
    <source>
        <strain evidence="2 3">DSM 106044</strain>
    </source>
</reference>
<feature type="transmembrane region" description="Helical" evidence="1">
    <location>
        <begin position="157"/>
        <end position="175"/>
    </location>
</feature>
<feature type="transmembrane region" description="Helical" evidence="1">
    <location>
        <begin position="285"/>
        <end position="307"/>
    </location>
</feature>
<dbReference type="Proteomes" id="UP000306509">
    <property type="component" value="Unassembled WGS sequence"/>
</dbReference>
<feature type="transmembrane region" description="Helical" evidence="1">
    <location>
        <begin position="195"/>
        <end position="218"/>
    </location>
</feature>
<keyword evidence="1" id="KW-1133">Transmembrane helix</keyword>
<dbReference type="RefSeq" id="WP_138002362.1">
    <property type="nucleotide sequence ID" value="NZ_QGQD01000043.1"/>
</dbReference>
<dbReference type="STRING" id="180332.GCA_000797495_04873"/>
<dbReference type="EMBL" id="QGQD01000043">
    <property type="protein sequence ID" value="TLD01146.1"/>
    <property type="molecule type" value="Genomic_DNA"/>
</dbReference>
<comment type="caution">
    <text evidence="2">The sequence shown here is derived from an EMBL/GenBank/DDBJ whole genome shotgun (WGS) entry which is preliminary data.</text>
</comment>
<accession>A0A4U8QIB9</accession>
<sequence>MQVKRQVKKLSKMVLKGGRQQFHTAFLEIAAQTCLYYMIYASVLAGLCKGNVLSKDWFVKGIVFVVPLVVFYILRKTTVSFIVFLMLHILITAGMYILIPDKSAGLLLAFCTGLSALISLFLRIQNKQERPWLAWTGVFLVSYGIGGYTNSEILKRVSVLAVSVFGLSEMILIYLENMRQFFVKNKRNTSIPYERIQWVGNVMMLVFLFCGAAVIFLFKDLSPDLILNALKNIILGIVGWLLAFFLKESNDVPQTEAFQAQNQMADMFTQEISEKSQWLEMLEQILATVLKAAVAAGIVFLAAYGIYRIYRKYKQKMPDEEIQESSTFLWKEERVKKRKNRRTIRELFTGSNNMKIRMMYKKFVKGRMKKGRNLPASCTPEEIRIELFPEVSGGPKMTEYYEMARYGIGECDRNTVEAMKETAGSEHK</sequence>
<feature type="transmembrane region" description="Helical" evidence="1">
    <location>
        <begin position="57"/>
        <end position="74"/>
    </location>
</feature>
<keyword evidence="1" id="KW-0812">Transmembrane</keyword>
<evidence type="ECO:0000256" key="1">
    <source>
        <dbReference type="SAM" id="Phobius"/>
    </source>
</evidence>
<organism evidence="2 3">
    <name type="scientific">Robinsoniella peoriensis</name>
    <dbReference type="NCBI Taxonomy" id="180332"/>
    <lineage>
        <taxon>Bacteria</taxon>
        <taxon>Bacillati</taxon>
        <taxon>Bacillota</taxon>
        <taxon>Clostridia</taxon>
        <taxon>Lachnospirales</taxon>
        <taxon>Lachnospiraceae</taxon>
        <taxon>Robinsoniella</taxon>
    </lineage>
</organism>